<evidence type="ECO:0000259" key="4">
    <source>
        <dbReference type="PROSITE" id="PS50977"/>
    </source>
</evidence>
<dbReference type="PROSITE" id="PS50977">
    <property type="entry name" value="HTH_TETR_2"/>
    <property type="match status" value="1"/>
</dbReference>
<dbReference type="Gene3D" id="1.10.357.10">
    <property type="entry name" value="Tetracycline Repressor, domain 2"/>
    <property type="match status" value="1"/>
</dbReference>
<protein>
    <recommendedName>
        <fullName evidence="4">HTH tetR-type domain-containing protein</fullName>
    </recommendedName>
</protein>
<dbReference type="RefSeq" id="WP_069715628.1">
    <property type="nucleotide sequence ID" value="NZ_MJEH01000003.1"/>
</dbReference>
<evidence type="ECO:0000256" key="2">
    <source>
        <dbReference type="ARBA" id="ARBA00023125"/>
    </source>
</evidence>
<name>A0A1E5LJK0_9BACI</name>
<proteinExistence type="predicted"/>
<keyword evidence="6" id="KW-1185">Reference proteome</keyword>
<evidence type="ECO:0000313" key="6">
    <source>
        <dbReference type="Proteomes" id="UP000095209"/>
    </source>
</evidence>
<sequence>MKTTANILKSARYLFRDKGYEQTSIEDITEMADIAKSTFFKHFPNKESLLIGIAEEEITDVLQLMDEPHYHSTHTFGKIKLIMTRLLEDSAPYLQLTGRVVFTSIMNQNEQDTPYLKIRNILKQLITEGQENGEIKQAVNQSEIVTLIMGSYYGILFRWLEDDVNVGTTTELSNMLELIFNGITEE</sequence>
<evidence type="ECO:0000256" key="3">
    <source>
        <dbReference type="PROSITE-ProRule" id="PRU00335"/>
    </source>
</evidence>
<accession>A0A1E5LJK0</accession>
<dbReference type="SUPFAM" id="SSF46689">
    <property type="entry name" value="Homeodomain-like"/>
    <property type="match status" value="1"/>
</dbReference>
<dbReference type="Proteomes" id="UP000095209">
    <property type="component" value="Unassembled WGS sequence"/>
</dbReference>
<dbReference type="Pfam" id="PF00440">
    <property type="entry name" value="TetR_N"/>
    <property type="match status" value="1"/>
</dbReference>
<dbReference type="GO" id="GO:0003677">
    <property type="term" value="F:DNA binding"/>
    <property type="evidence" value="ECO:0007669"/>
    <property type="project" value="UniProtKB-UniRule"/>
</dbReference>
<dbReference type="InterPro" id="IPR050624">
    <property type="entry name" value="HTH-type_Tx_Regulator"/>
</dbReference>
<comment type="caution">
    <text evidence="5">The sequence shown here is derived from an EMBL/GenBank/DDBJ whole genome shotgun (WGS) entry which is preliminary data.</text>
</comment>
<gene>
    <name evidence="5" type="ORF">BFG57_08420</name>
</gene>
<reference evidence="5 6" key="1">
    <citation type="submission" date="2016-08" db="EMBL/GenBank/DDBJ databases">
        <title>Genome of Bacillus solimangrovi GH2-4.</title>
        <authorList>
            <person name="Lim S."/>
            <person name="Kim B.-C."/>
        </authorList>
    </citation>
    <scope>NUCLEOTIDE SEQUENCE [LARGE SCALE GENOMIC DNA]</scope>
    <source>
        <strain evidence="5 6">GH2-4</strain>
    </source>
</reference>
<dbReference type="EMBL" id="MJEH01000003">
    <property type="protein sequence ID" value="OEH94272.1"/>
    <property type="molecule type" value="Genomic_DNA"/>
</dbReference>
<evidence type="ECO:0000256" key="1">
    <source>
        <dbReference type="ARBA" id="ARBA00022491"/>
    </source>
</evidence>
<dbReference type="InterPro" id="IPR009057">
    <property type="entry name" value="Homeodomain-like_sf"/>
</dbReference>
<dbReference type="PANTHER" id="PTHR43479">
    <property type="entry name" value="ACREF/ENVCD OPERON REPRESSOR-RELATED"/>
    <property type="match status" value="1"/>
</dbReference>
<dbReference type="PRINTS" id="PR00455">
    <property type="entry name" value="HTHTETR"/>
</dbReference>
<dbReference type="SUPFAM" id="SSF48498">
    <property type="entry name" value="Tetracyclin repressor-like, C-terminal domain"/>
    <property type="match status" value="1"/>
</dbReference>
<organism evidence="5 6">
    <name type="scientific">Bacillus solimangrovi</name>
    <dbReference type="NCBI Taxonomy" id="1305675"/>
    <lineage>
        <taxon>Bacteria</taxon>
        <taxon>Bacillati</taxon>
        <taxon>Bacillota</taxon>
        <taxon>Bacilli</taxon>
        <taxon>Bacillales</taxon>
        <taxon>Bacillaceae</taxon>
        <taxon>Bacillus</taxon>
    </lineage>
</organism>
<dbReference type="AlphaFoldDB" id="A0A1E5LJK0"/>
<keyword evidence="2 3" id="KW-0238">DNA-binding</keyword>
<feature type="domain" description="HTH tetR-type" evidence="4">
    <location>
        <begin position="1"/>
        <end position="61"/>
    </location>
</feature>
<dbReference type="STRING" id="1305675.BFG57_08420"/>
<dbReference type="InterPro" id="IPR036271">
    <property type="entry name" value="Tet_transcr_reg_TetR-rel_C_sf"/>
</dbReference>
<keyword evidence="1" id="KW-0678">Repressor</keyword>
<feature type="DNA-binding region" description="H-T-H motif" evidence="3">
    <location>
        <begin position="24"/>
        <end position="43"/>
    </location>
</feature>
<evidence type="ECO:0000313" key="5">
    <source>
        <dbReference type="EMBL" id="OEH94272.1"/>
    </source>
</evidence>
<dbReference type="InterPro" id="IPR001647">
    <property type="entry name" value="HTH_TetR"/>
</dbReference>
<dbReference type="PANTHER" id="PTHR43479:SF11">
    <property type="entry name" value="ACREF_ENVCD OPERON REPRESSOR-RELATED"/>
    <property type="match status" value="1"/>
</dbReference>